<dbReference type="AlphaFoldDB" id="A0A8S3J010"/>
<sequence>FTMSETIIDENSSLNGLMTTDTNSSVRESGVNNENEETWLYGKQKVEENVDNTTAPSIDEITTQEIDARTQFEDSFKQ</sequence>
<name>A0A8S3J010_9BILA</name>
<protein>
    <submittedName>
        <fullName evidence="2">Uncharacterized protein</fullName>
    </submittedName>
</protein>
<proteinExistence type="predicted"/>
<feature type="region of interest" description="Disordered" evidence="1">
    <location>
        <begin position="14"/>
        <end position="33"/>
    </location>
</feature>
<evidence type="ECO:0000313" key="3">
    <source>
        <dbReference type="Proteomes" id="UP000681720"/>
    </source>
</evidence>
<evidence type="ECO:0000256" key="1">
    <source>
        <dbReference type="SAM" id="MobiDB-lite"/>
    </source>
</evidence>
<evidence type="ECO:0000313" key="2">
    <source>
        <dbReference type="EMBL" id="CAF5210202.1"/>
    </source>
</evidence>
<comment type="caution">
    <text evidence="2">The sequence shown here is derived from an EMBL/GenBank/DDBJ whole genome shotgun (WGS) entry which is preliminary data.</text>
</comment>
<dbReference type="EMBL" id="CAJOBJ010352531">
    <property type="protein sequence ID" value="CAF5210202.1"/>
    <property type="molecule type" value="Genomic_DNA"/>
</dbReference>
<accession>A0A8S3J010</accession>
<organism evidence="2 3">
    <name type="scientific">Rotaria magnacalcarata</name>
    <dbReference type="NCBI Taxonomy" id="392030"/>
    <lineage>
        <taxon>Eukaryota</taxon>
        <taxon>Metazoa</taxon>
        <taxon>Spiralia</taxon>
        <taxon>Gnathifera</taxon>
        <taxon>Rotifera</taxon>
        <taxon>Eurotatoria</taxon>
        <taxon>Bdelloidea</taxon>
        <taxon>Philodinida</taxon>
        <taxon>Philodinidae</taxon>
        <taxon>Rotaria</taxon>
    </lineage>
</organism>
<dbReference type="Proteomes" id="UP000681720">
    <property type="component" value="Unassembled WGS sequence"/>
</dbReference>
<reference evidence="2" key="1">
    <citation type="submission" date="2021-02" db="EMBL/GenBank/DDBJ databases">
        <authorList>
            <person name="Nowell W R."/>
        </authorList>
    </citation>
    <scope>NUCLEOTIDE SEQUENCE</scope>
</reference>
<feature type="non-terminal residue" evidence="2">
    <location>
        <position position="1"/>
    </location>
</feature>
<gene>
    <name evidence="2" type="ORF">GIL414_LOCUS79530</name>
</gene>